<evidence type="ECO:0000256" key="1">
    <source>
        <dbReference type="SAM" id="MobiDB-lite"/>
    </source>
</evidence>
<sequence>MGNIKPPPAVEDERYTMSGPRGRDPTIQFERQTTFSTGRGGAGNINRSAPSNPENDTGGDVLTEMPSFTTEAARTRSWGSPSSQKALSTGRGGAGNIIRKNEQPSGSNPDDRFRSLSSSRSRNERNEANNIRS</sequence>
<dbReference type="PANTHER" id="PTHR34693:SF1">
    <property type="entry name" value="PROTEIN PAR32"/>
    <property type="match status" value="1"/>
</dbReference>
<dbReference type="OrthoDB" id="2537432at2759"/>
<dbReference type="Proteomes" id="UP000297245">
    <property type="component" value="Unassembled WGS sequence"/>
</dbReference>
<name>A0A4S8L1M0_DENBC</name>
<feature type="region of interest" description="Disordered" evidence="1">
    <location>
        <begin position="1"/>
        <end position="133"/>
    </location>
</feature>
<organism evidence="2 3">
    <name type="scientific">Dendrothele bispora (strain CBS 962.96)</name>
    <dbReference type="NCBI Taxonomy" id="1314807"/>
    <lineage>
        <taxon>Eukaryota</taxon>
        <taxon>Fungi</taxon>
        <taxon>Dikarya</taxon>
        <taxon>Basidiomycota</taxon>
        <taxon>Agaricomycotina</taxon>
        <taxon>Agaricomycetes</taxon>
        <taxon>Agaricomycetidae</taxon>
        <taxon>Agaricales</taxon>
        <taxon>Agaricales incertae sedis</taxon>
        <taxon>Dendrothele</taxon>
    </lineage>
</organism>
<gene>
    <name evidence="2" type="ORF">K435DRAFT_457852</name>
</gene>
<dbReference type="InterPro" id="IPR022024">
    <property type="entry name" value="DUF3602"/>
</dbReference>
<keyword evidence="3" id="KW-1185">Reference proteome</keyword>
<proteinExistence type="predicted"/>
<reference evidence="2 3" key="1">
    <citation type="journal article" date="2019" name="Nat. Ecol. Evol.">
        <title>Megaphylogeny resolves global patterns of mushroom evolution.</title>
        <authorList>
            <person name="Varga T."/>
            <person name="Krizsan K."/>
            <person name="Foldi C."/>
            <person name="Dima B."/>
            <person name="Sanchez-Garcia M."/>
            <person name="Sanchez-Ramirez S."/>
            <person name="Szollosi G.J."/>
            <person name="Szarkandi J.G."/>
            <person name="Papp V."/>
            <person name="Albert L."/>
            <person name="Andreopoulos W."/>
            <person name="Angelini C."/>
            <person name="Antonin V."/>
            <person name="Barry K.W."/>
            <person name="Bougher N.L."/>
            <person name="Buchanan P."/>
            <person name="Buyck B."/>
            <person name="Bense V."/>
            <person name="Catcheside P."/>
            <person name="Chovatia M."/>
            <person name="Cooper J."/>
            <person name="Damon W."/>
            <person name="Desjardin D."/>
            <person name="Finy P."/>
            <person name="Geml J."/>
            <person name="Haridas S."/>
            <person name="Hughes K."/>
            <person name="Justo A."/>
            <person name="Karasinski D."/>
            <person name="Kautmanova I."/>
            <person name="Kiss B."/>
            <person name="Kocsube S."/>
            <person name="Kotiranta H."/>
            <person name="LaButti K.M."/>
            <person name="Lechner B.E."/>
            <person name="Liimatainen K."/>
            <person name="Lipzen A."/>
            <person name="Lukacs Z."/>
            <person name="Mihaltcheva S."/>
            <person name="Morgado L.N."/>
            <person name="Niskanen T."/>
            <person name="Noordeloos M.E."/>
            <person name="Ohm R.A."/>
            <person name="Ortiz-Santana B."/>
            <person name="Ovrebo C."/>
            <person name="Racz N."/>
            <person name="Riley R."/>
            <person name="Savchenko A."/>
            <person name="Shiryaev A."/>
            <person name="Soop K."/>
            <person name="Spirin V."/>
            <person name="Szebenyi C."/>
            <person name="Tomsovsky M."/>
            <person name="Tulloss R.E."/>
            <person name="Uehling J."/>
            <person name="Grigoriev I.V."/>
            <person name="Vagvolgyi C."/>
            <person name="Papp T."/>
            <person name="Martin F.M."/>
            <person name="Miettinen O."/>
            <person name="Hibbett D.S."/>
            <person name="Nagy L.G."/>
        </authorList>
    </citation>
    <scope>NUCLEOTIDE SEQUENCE [LARGE SCALE GENOMIC DNA]</scope>
    <source>
        <strain evidence="2 3">CBS 962.96</strain>
    </source>
</reference>
<feature type="compositionally biased region" description="Polar residues" evidence="1">
    <location>
        <begin position="66"/>
        <end position="87"/>
    </location>
</feature>
<evidence type="ECO:0000313" key="2">
    <source>
        <dbReference type="EMBL" id="THU82296.1"/>
    </source>
</evidence>
<dbReference type="EMBL" id="ML179742">
    <property type="protein sequence ID" value="THU82296.1"/>
    <property type="molecule type" value="Genomic_DNA"/>
</dbReference>
<dbReference type="Pfam" id="PF12223">
    <property type="entry name" value="DUF3602"/>
    <property type="match status" value="2"/>
</dbReference>
<feature type="compositionally biased region" description="Polar residues" evidence="1">
    <location>
        <begin position="45"/>
        <end position="55"/>
    </location>
</feature>
<evidence type="ECO:0000313" key="3">
    <source>
        <dbReference type="Proteomes" id="UP000297245"/>
    </source>
</evidence>
<accession>A0A4S8L1M0</accession>
<protein>
    <submittedName>
        <fullName evidence="2">Uncharacterized protein</fullName>
    </submittedName>
</protein>
<dbReference type="InterPro" id="IPR053203">
    <property type="entry name" value="Cisplatin_resist-associated"/>
</dbReference>
<dbReference type="PANTHER" id="PTHR34693">
    <property type="entry name" value="PROTEIN PAR32"/>
    <property type="match status" value="1"/>
</dbReference>
<dbReference type="AlphaFoldDB" id="A0A4S8L1M0"/>